<organism evidence="3 4">
    <name type="scientific">Kwoniella shandongensis</name>
    <dbReference type="NCBI Taxonomy" id="1734106"/>
    <lineage>
        <taxon>Eukaryota</taxon>
        <taxon>Fungi</taxon>
        <taxon>Dikarya</taxon>
        <taxon>Basidiomycota</taxon>
        <taxon>Agaricomycotina</taxon>
        <taxon>Tremellomycetes</taxon>
        <taxon>Tremellales</taxon>
        <taxon>Cryptococcaceae</taxon>
        <taxon>Kwoniella</taxon>
    </lineage>
</organism>
<feature type="transmembrane region" description="Helical" evidence="1">
    <location>
        <begin position="176"/>
        <end position="200"/>
    </location>
</feature>
<dbReference type="Proteomes" id="UP000322225">
    <property type="component" value="Chromosome 3"/>
</dbReference>
<keyword evidence="4" id="KW-1185">Reference proteome</keyword>
<evidence type="ECO:0000313" key="3">
    <source>
        <dbReference type="EMBL" id="WWD17018.1"/>
    </source>
</evidence>
<reference evidence="3" key="2">
    <citation type="submission" date="2024-01" db="EMBL/GenBank/DDBJ databases">
        <title>Comparative genomics of Cryptococcus and Kwoniella reveals pathogenesis evolution and contrasting modes of karyotype evolution via chromosome fusion or intercentromeric recombination.</title>
        <authorList>
            <person name="Coelho M.A."/>
            <person name="David-Palma M."/>
            <person name="Shea T."/>
            <person name="Bowers K."/>
            <person name="McGinley-Smith S."/>
            <person name="Mohammad A.W."/>
            <person name="Gnirke A."/>
            <person name="Yurkov A.M."/>
            <person name="Nowrousian M."/>
            <person name="Sun S."/>
            <person name="Cuomo C.A."/>
            <person name="Heitman J."/>
        </authorList>
    </citation>
    <scope>NUCLEOTIDE SEQUENCE</scope>
    <source>
        <strain evidence="3">CBS 12478</strain>
    </source>
</reference>
<accession>A0A5M6BUN7</accession>
<keyword evidence="1" id="KW-1133">Transmembrane helix</keyword>
<sequence>MAGMLSLTDYQEELNAVAEFGIKQNIGLYLGPIILGFAFDCVLLGVMFNQLIQHFLLTPSDRRFNRIILVLSVLLAYGSTVLNLLMMFDWFAYGFGEWYRLFGLRYLKWVPLVDVGTVTTIQIFYLERAYQLHNKSKWVIFTVLPFILAGIGGAVGCTIKACLIPDSYYIVDLKPFFYTWLCSTVVAGIALTGMIAYKLIKSRTGWSDTDYLIGRLVRLSVESQLFPTLIAIAFMLSYGIKPVAGLNLFFEMFHPKVYVVAFLAVLNARKALREGLNPEPVIMFKKDTCKFDAKIPDLAMVDEPQMTYITEHNSVVPNLVVDLQRHSGEYDLPPRTGETVLSEDMLRIRTGVSERSDPFEALAVVGGSEVDLQQILRRGPISV</sequence>
<evidence type="ECO:0000256" key="1">
    <source>
        <dbReference type="SAM" id="Phobius"/>
    </source>
</evidence>
<gene>
    <name evidence="3" type="ORF">CI109_101454</name>
</gene>
<keyword evidence="1" id="KW-0472">Membrane</keyword>
<feature type="domain" description="DUF6534" evidence="2">
    <location>
        <begin position="185"/>
        <end position="270"/>
    </location>
</feature>
<proteinExistence type="predicted"/>
<dbReference type="KEGG" id="ksn:43590446"/>
<name>A0A5M6BUN7_9TREE</name>
<keyword evidence="1" id="KW-0812">Transmembrane</keyword>
<feature type="transmembrane region" description="Helical" evidence="1">
    <location>
        <begin position="67"/>
        <end position="86"/>
    </location>
</feature>
<dbReference type="PANTHER" id="PTHR40465:SF1">
    <property type="entry name" value="DUF6534 DOMAIN-CONTAINING PROTEIN"/>
    <property type="match status" value="1"/>
</dbReference>
<feature type="transmembrane region" description="Helical" evidence="1">
    <location>
        <begin position="138"/>
        <end position="156"/>
    </location>
</feature>
<dbReference type="OrthoDB" id="2562493at2759"/>
<dbReference type="InterPro" id="IPR045339">
    <property type="entry name" value="DUF6534"/>
</dbReference>
<evidence type="ECO:0000259" key="2">
    <source>
        <dbReference type="Pfam" id="PF20152"/>
    </source>
</evidence>
<dbReference type="EMBL" id="CP144053">
    <property type="protein sequence ID" value="WWD17018.1"/>
    <property type="molecule type" value="Genomic_DNA"/>
</dbReference>
<feature type="transmembrane region" description="Helical" evidence="1">
    <location>
        <begin position="26"/>
        <end position="46"/>
    </location>
</feature>
<reference evidence="3" key="1">
    <citation type="submission" date="2017-08" db="EMBL/GenBank/DDBJ databases">
        <authorList>
            <person name="Cuomo C."/>
            <person name="Billmyre B."/>
            <person name="Heitman J."/>
        </authorList>
    </citation>
    <scope>NUCLEOTIDE SEQUENCE</scope>
    <source>
        <strain evidence="3">CBS 12478</strain>
    </source>
</reference>
<feature type="transmembrane region" description="Helical" evidence="1">
    <location>
        <begin position="106"/>
        <end position="126"/>
    </location>
</feature>
<dbReference type="Pfam" id="PF20152">
    <property type="entry name" value="DUF6534"/>
    <property type="match status" value="1"/>
</dbReference>
<evidence type="ECO:0000313" key="4">
    <source>
        <dbReference type="Proteomes" id="UP000322225"/>
    </source>
</evidence>
<dbReference type="PANTHER" id="PTHR40465">
    <property type="entry name" value="CHROMOSOME 1, WHOLE GENOME SHOTGUN SEQUENCE"/>
    <property type="match status" value="1"/>
</dbReference>
<dbReference type="RefSeq" id="XP_031859502.1">
    <property type="nucleotide sequence ID" value="XM_032006289.1"/>
</dbReference>
<feature type="transmembrane region" description="Helical" evidence="1">
    <location>
        <begin position="221"/>
        <end position="240"/>
    </location>
</feature>
<dbReference type="AlphaFoldDB" id="A0A5M6BUN7"/>
<dbReference type="GeneID" id="43590446"/>
<protein>
    <recommendedName>
        <fullName evidence="2">DUF6534 domain-containing protein</fullName>
    </recommendedName>
</protein>